<comment type="caution">
    <text evidence="2">The sequence shown here is derived from an EMBL/GenBank/DDBJ whole genome shotgun (WGS) entry which is preliminary data.</text>
</comment>
<accession>A0A1F5MGD1</accession>
<evidence type="ECO:0000259" key="1">
    <source>
        <dbReference type="PROSITE" id="PS50819"/>
    </source>
</evidence>
<dbReference type="Pfam" id="PF14528">
    <property type="entry name" value="LAGLIDADG_3"/>
    <property type="match status" value="2"/>
</dbReference>
<dbReference type="PROSITE" id="PS50819">
    <property type="entry name" value="INTEIN_ENDONUCLEASE"/>
    <property type="match status" value="1"/>
</dbReference>
<name>A0A1F5MGD1_9BACT</name>
<dbReference type="AlphaFoldDB" id="A0A1F5MGD1"/>
<dbReference type="GO" id="GO:0016539">
    <property type="term" value="P:intein-mediated protein splicing"/>
    <property type="evidence" value="ECO:0007669"/>
    <property type="project" value="InterPro"/>
</dbReference>
<dbReference type="GO" id="GO:0004519">
    <property type="term" value="F:endonuclease activity"/>
    <property type="evidence" value="ECO:0007669"/>
    <property type="project" value="InterPro"/>
</dbReference>
<dbReference type="EMBL" id="MFDU01000016">
    <property type="protein sequence ID" value="OGE64415.1"/>
    <property type="molecule type" value="Genomic_DNA"/>
</dbReference>
<evidence type="ECO:0000313" key="2">
    <source>
        <dbReference type="EMBL" id="OGE64415.1"/>
    </source>
</evidence>
<protein>
    <recommendedName>
        <fullName evidence="1">DOD-type homing endonuclease domain-containing protein</fullName>
    </recommendedName>
</protein>
<evidence type="ECO:0000313" key="3">
    <source>
        <dbReference type="Proteomes" id="UP000183317"/>
    </source>
</evidence>
<dbReference type="SUPFAM" id="SSF55608">
    <property type="entry name" value="Homing endonucleases"/>
    <property type="match status" value="2"/>
</dbReference>
<reference evidence="2 3" key="1">
    <citation type="journal article" date="2016" name="Nat. Commun.">
        <title>Thousands of microbial genomes shed light on interconnected biogeochemical processes in an aquifer system.</title>
        <authorList>
            <person name="Anantharaman K."/>
            <person name="Brown C.T."/>
            <person name="Hug L.A."/>
            <person name="Sharon I."/>
            <person name="Castelle C.J."/>
            <person name="Probst A.J."/>
            <person name="Thomas B.C."/>
            <person name="Singh A."/>
            <person name="Wilkins M.J."/>
            <person name="Karaoz U."/>
            <person name="Brodie E.L."/>
            <person name="Williams K.H."/>
            <person name="Hubbard S.S."/>
            <person name="Banfield J.F."/>
        </authorList>
    </citation>
    <scope>NUCLEOTIDE SEQUENCE [LARGE SCALE GENOMIC DNA]</scope>
</reference>
<organism evidence="2 3">
    <name type="scientific">Candidatus Daviesbacteria bacterium RIFCSPLOWO2_02_FULL_36_8</name>
    <dbReference type="NCBI Taxonomy" id="1797793"/>
    <lineage>
        <taxon>Bacteria</taxon>
        <taxon>Candidatus Daviesiibacteriota</taxon>
    </lineage>
</organism>
<dbReference type="Gene3D" id="3.10.28.10">
    <property type="entry name" value="Homing endonucleases"/>
    <property type="match status" value="1"/>
</dbReference>
<dbReference type="InterPro" id="IPR004860">
    <property type="entry name" value="LAGLIDADG_dom"/>
</dbReference>
<dbReference type="InterPro" id="IPR027434">
    <property type="entry name" value="Homing_endonucl"/>
</dbReference>
<gene>
    <name evidence="2" type="ORF">A3J13_00335</name>
</gene>
<dbReference type="InterPro" id="IPR004042">
    <property type="entry name" value="Intein_endonuc_central"/>
</dbReference>
<sequence>MIPKISKRWPKRSVETFFDTWSPDMAYILGYFASDGCMYQNKRGSHYISFTSTDIEIIQLIKKILGVTNEIETYKSKFVNWKLRYTIQIGSKSIFKRFEQLGFTPNKSLTLSFPNIPDALLGHFIRGYFDGDGCATFRYYKRKNRPNPTRILSIRFRCGSQIFIGKLRKELKKSLNISGYLYFHSNAYELVYSTKDVLKLFRFMYPERDVPHLGRKRTILQKGLNGLGP</sequence>
<proteinExistence type="predicted"/>
<dbReference type="InterPro" id="IPR006142">
    <property type="entry name" value="INTEIN"/>
</dbReference>
<feature type="domain" description="DOD-type homing endonuclease" evidence="1">
    <location>
        <begin position="28"/>
        <end position="180"/>
    </location>
</feature>
<dbReference type="Proteomes" id="UP000183317">
    <property type="component" value="Unassembled WGS sequence"/>
</dbReference>
<dbReference type="PRINTS" id="PR00379">
    <property type="entry name" value="INTEIN"/>
</dbReference>